<evidence type="ECO:0000256" key="4">
    <source>
        <dbReference type="ARBA" id="ARBA00020076"/>
    </source>
</evidence>
<evidence type="ECO:0000313" key="14">
    <source>
        <dbReference type="EMBL" id="SDL62446.1"/>
    </source>
</evidence>
<dbReference type="InterPro" id="IPR034804">
    <property type="entry name" value="SQR/QFR_C/D"/>
</dbReference>
<evidence type="ECO:0000256" key="8">
    <source>
        <dbReference type="ARBA" id="ARBA00022989"/>
    </source>
</evidence>
<evidence type="ECO:0000256" key="13">
    <source>
        <dbReference type="SAM" id="Phobius"/>
    </source>
</evidence>
<dbReference type="GO" id="GO:0009055">
    <property type="term" value="F:electron transfer activity"/>
    <property type="evidence" value="ECO:0007669"/>
    <property type="project" value="InterPro"/>
</dbReference>
<evidence type="ECO:0000256" key="10">
    <source>
        <dbReference type="ARBA" id="ARBA00023136"/>
    </source>
</evidence>
<keyword evidence="7 12" id="KW-0479">Metal-binding</keyword>
<dbReference type="InterPro" id="IPR000701">
    <property type="entry name" value="SuccDH_FuR_B_TM-su"/>
</dbReference>
<comment type="function">
    <text evidence="1">Membrane-anchoring subunit of succinate dehydrogenase (SDH).</text>
</comment>
<dbReference type="GO" id="GO:0006099">
    <property type="term" value="P:tricarboxylic acid cycle"/>
    <property type="evidence" value="ECO:0007669"/>
    <property type="project" value="InterPro"/>
</dbReference>
<name>A0A1G9LKM5_9RHOB</name>
<keyword evidence="9 12" id="KW-0408">Iron</keyword>
<comment type="similarity">
    <text evidence="3">Belongs to the cytochrome b560 family.</text>
</comment>
<evidence type="ECO:0000256" key="9">
    <source>
        <dbReference type="ARBA" id="ARBA00023004"/>
    </source>
</evidence>
<feature type="transmembrane region" description="Helical" evidence="13">
    <location>
        <begin position="93"/>
        <end position="111"/>
    </location>
</feature>
<protein>
    <recommendedName>
        <fullName evidence="4">Succinate dehydrogenase cytochrome b556 subunit</fullName>
    </recommendedName>
</protein>
<dbReference type="Proteomes" id="UP000199555">
    <property type="component" value="Unassembled WGS sequence"/>
</dbReference>
<keyword evidence="6 13" id="KW-0812">Transmembrane</keyword>
<keyword evidence="10 13" id="KW-0472">Membrane</keyword>
<keyword evidence="15" id="KW-1185">Reference proteome</keyword>
<dbReference type="InterPro" id="IPR039023">
    <property type="entry name" value="SdhC_prok"/>
</dbReference>
<accession>A0A1G9LKM5</accession>
<comment type="subunit">
    <text evidence="11">Part of an enzyme complex containing four subunits: a flavoprotein, an iron-sulfur protein, plus two membrane-anchoring proteins, SdhC and SdhD. The complex can form homotrimers.</text>
</comment>
<dbReference type="PANTHER" id="PTHR41910">
    <property type="entry name" value="SUCCINATE DEHYDROGENASE 2 MEMBRANE SUBUNIT SDHC"/>
    <property type="match status" value="1"/>
</dbReference>
<evidence type="ECO:0000256" key="11">
    <source>
        <dbReference type="ARBA" id="ARBA00025912"/>
    </source>
</evidence>
<proteinExistence type="inferred from homology"/>
<evidence type="ECO:0000256" key="12">
    <source>
        <dbReference type="PIRSR" id="PIRSR000178-1"/>
    </source>
</evidence>
<reference evidence="15" key="1">
    <citation type="submission" date="2016-10" db="EMBL/GenBank/DDBJ databases">
        <authorList>
            <person name="Varghese N."/>
            <person name="Submissions S."/>
        </authorList>
    </citation>
    <scope>NUCLEOTIDE SEQUENCE [LARGE SCALE GENOMIC DNA]</scope>
    <source>
        <strain evidence="15">CGMCC 1.7655</strain>
    </source>
</reference>
<dbReference type="AlphaFoldDB" id="A0A1G9LKM5"/>
<dbReference type="GO" id="GO:0046872">
    <property type="term" value="F:metal ion binding"/>
    <property type="evidence" value="ECO:0007669"/>
    <property type="project" value="UniProtKB-KW"/>
</dbReference>
<dbReference type="GO" id="GO:0016020">
    <property type="term" value="C:membrane"/>
    <property type="evidence" value="ECO:0007669"/>
    <property type="project" value="UniProtKB-SubCell"/>
</dbReference>
<dbReference type="NCBIfam" id="TIGR02970">
    <property type="entry name" value="succ_dehyd_cytB"/>
    <property type="match status" value="1"/>
</dbReference>
<dbReference type="Gene3D" id="1.20.1300.10">
    <property type="entry name" value="Fumarate reductase/succinate dehydrogenase, transmembrane subunit"/>
    <property type="match status" value="1"/>
</dbReference>
<keyword evidence="8 13" id="KW-1133">Transmembrane helix</keyword>
<dbReference type="SUPFAM" id="SSF81343">
    <property type="entry name" value="Fumarate reductase respiratory complex transmembrane subunits"/>
    <property type="match status" value="1"/>
</dbReference>
<comment type="cofactor">
    <cofactor evidence="12">
        <name>heme</name>
        <dbReference type="ChEBI" id="CHEBI:30413"/>
    </cofactor>
    <text evidence="12">The heme is bound between the two transmembrane subunits.</text>
</comment>
<evidence type="ECO:0000313" key="15">
    <source>
        <dbReference type="Proteomes" id="UP000199555"/>
    </source>
</evidence>
<sequence>MKLKPHRTHPLWLAYMLHRVSGLGLALFLPAHFYVLAMAVSRPGSLDYFLNFAANPLVKVAEFGLVFLLAIHFFGGLRLLALEFLPWSARQKSLAAASVAGAFLVSGTFLLRAV</sequence>
<feature type="binding site" description="axial binding residue" evidence="12">
    <location>
        <position position="72"/>
    </location>
    <ligand>
        <name>heme</name>
        <dbReference type="ChEBI" id="CHEBI:30413"/>
        <note>ligand shared with second transmembrane subunit</note>
    </ligand>
    <ligandPart>
        <name>Fe</name>
        <dbReference type="ChEBI" id="CHEBI:18248"/>
    </ligandPart>
</feature>
<evidence type="ECO:0000256" key="2">
    <source>
        <dbReference type="ARBA" id="ARBA00004370"/>
    </source>
</evidence>
<evidence type="ECO:0000256" key="3">
    <source>
        <dbReference type="ARBA" id="ARBA00007244"/>
    </source>
</evidence>
<dbReference type="PANTHER" id="PTHR41910:SF1">
    <property type="entry name" value="SUCCINATE DEHYDROGENASE HYDROPHOBIC MEMBRANE ANCHOR SUBUNIT"/>
    <property type="match status" value="1"/>
</dbReference>
<dbReference type="STRING" id="525640.SAMN04487971_11532"/>
<dbReference type="InterPro" id="IPR014314">
    <property type="entry name" value="Succ_DH_cytb556"/>
</dbReference>
<dbReference type="Pfam" id="PF01127">
    <property type="entry name" value="Sdh_cyt"/>
    <property type="match status" value="1"/>
</dbReference>
<feature type="transmembrane region" description="Helical" evidence="13">
    <location>
        <begin position="20"/>
        <end position="40"/>
    </location>
</feature>
<dbReference type="EMBL" id="FNGE01000015">
    <property type="protein sequence ID" value="SDL62446.1"/>
    <property type="molecule type" value="Genomic_DNA"/>
</dbReference>
<comment type="subcellular location">
    <subcellularLocation>
        <location evidence="2">Membrane</location>
    </subcellularLocation>
</comment>
<evidence type="ECO:0000256" key="5">
    <source>
        <dbReference type="ARBA" id="ARBA00022617"/>
    </source>
</evidence>
<organism evidence="14 15">
    <name type="scientific">Paracoccus chinensis</name>
    <dbReference type="NCBI Taxonomy" id="525640"/>
    <lineage>
        <taxon>Bacteria</taxon>
        <taxon>Pseudomonadati</taxon>
        <taxon>Pseudomonadota</taxon>
        <taxon>Alphaproteobacteria</taxon>
        <taxon>Rhodobacterales</taxon>
        <taxon>Paracoccaceae</taxon>
        <taxon>Paracoccus</taxon>
    </lineage>
</organism>
<evidence type="ECO:0000256" key="6">
    <source>
        <dbReference type="ARBA" id="ARBA00022692"/>
    </source>
</evidence>
<dbReference type="PIRSF" id="PIRSF000178">
    <property type="entry name" value="SDH_cyt_b560"/>
    <property type="match status" value="1"/>
</dbReference>
<keyword evidence="5 12" id="KW-0349">Heme</keyword>
<feature type="transmembrane region" description="Helical" evidence="13">
    <location>
        <begin position="60"/>
        <end position="81"/>
    </location>
</feature>
<evidence type="ECO:0000256" key="1">
    <source>
        <dbReference type="ARBA" id="ARBA00004050"/>
    </source>
</evidence>
<dbReference type="RefSeq" id="WP_217629761.1">
    <property type="nucleotide sequence ID" value="NZ_FNGE01000015.1"/>
</dbReference>
<gene>
    <name evidence="14" type="ORF">SAMN04487971_11532</name>
</gene>
<evidence type="ECO:0000256" key="7">
    <source>
        <dbReference type="ARBA" id="ARBA00022723"/>
    </source>
</evidence>